<dbReference type="RefSeq" id="XP_024405777.1">
    <property type="nucleotide sequence ID" value="XM_024549437.1"/>
</dbReference>
<dbReference type="AlphaFoldDB" id="A0A2P4ZQA5"/>
<comment type="caution">
    <text evidence="1">The sequence shown here is derived from an EMBL/GenBank/DDBJ whole genome shotgun (WGS) entry which is preliminary data.</text>
</comment>
<accession>A0A2P4ZQA5</accession>
<protein>
    <submittedName>
        <fullName evidence="1">Uncharacterized protein</fullName>
    </submittedName>
</protein>
<dbReference type="EMBL" id="JPDN02000013">
    <property type="protein sequence ID" value="PON26487.1"/>
    <property type="molecule type" value="Genomic_DNA"/>
</dbReference>
<dbReference type="Proteomes" id="UP000054821">
    <property type="component" value="Unassembled WGS sequence"/>
</dbReference>
<organism evidence="1 2">
    <name type="scientific">Trichoderma gamsii</name>
    <dbReference type="NCBI Taxonomy" id="398673"/>
    <lineage>
        <taxon>Eukaryota</taxon>
        <taxon>Fungi</taxon>
        <taxon>Dikarya</taxon>
        <taxon>Ascomycota</taxon>
        <taxon>Pezizomycotina</taxon>
        <taxon>Sordariomycetes</taxon>
        <taxon>Hypocreomycetidae</taxon>
        <taxon>Hypocreales</taxon>
        <taxon>Hypocreaceae</taxon>
        <taxon>Trichoderma</taxon>
    </lineage>
</organism>
<evidence type="ECO:0000313" key="2">
    <source>
        <dbReference type="Proteomes" id="UP000054821"/>
    </source>
</evidence>
<gene>
    <name evidence="1" type="ORF">TGAM01_v204497</name>
</gene>
<name>A0A2P4ZQA5_9HYPO</name>
<keyword evidence="2" id="KW-1185">Reference proteome</keyword>
<reference evidence="1 2" key="1">
    <citation type="journal article" date="2016" name="Genome Announc.">
        <title>Draft Whole-Genome Sequence of Trichoderma gamsii T6085, a Promising Biocontrol Agent of Fusarium Head Blight on Wheat.</title>
        <authorList>
            <person name="Baroncelli R."/>
            <person name="Zapparata A."/>
            <person name="Piaggeschi G."/>
            <person name="Sarrocco S."/>
            <person name="Vannacci G."/>
        </authorList>
    </citation>
    <scope>NUCLEOTIDE SEQUENCE [LARGE SCALE GENOMIC DNA]</scope>
    <source>
        <strain evidence="1 2">T6085</strain>
    </source>
</reference>
<sequence>MASYHRVLRTFDRSIDDKIIECDYDIHPWDILIDRERWPGKVRLIGYIDVFFLICYSGESRFEHGIIIYKDDEAIRQLLKRAGLKADDESIKLECINNEKDEALRKYYSLNTEEDGNKHTIISLGHPIGLAIKYRKSQLKKYTISLHKGHTPAMQKEIQRGVMQHGITRLISDALKLGVVSTAGLISKIKGTIVSGSSLETTTTKSINALTATNAHKVTLSADQT</sequence>
<evidence type="ECO:0000313" key="1">
    <source>
        <dbReference type="EMBL" id="PON26487.1"/>
    </source>
</evidence>
<proteinExistence type="predicted"/>
<dbReference type="GeneID" id="36347522"/>